<dbReference type="EMBL" id="AECZ01000018">
    <property type="protein sequence ID" value="EFL50597.1"/>
    <property type="molecule type" value="Genomic_DNA"/>
</dbReference>
<dbReference type="NCBIfam" id="TIGR03082">
    <property type="entry name" value="Gneg_AbrB_dup"/>
    <property type="match status" value="2"/>
</dbReference>
<evidence type="ECO:0000256" key="1">
    <source>
        <dbReference type="SAM" id="Phobius"/>
    </source>
</evidence>
<gene>
    <name evidence="2" type="ORF">DesfrDRAFT_2712</name>
</gene>
<feature type="transmembrane region" description="Helical" evidence="1">
    <location>
        <begin position="314"/>
        <end position="332"/>
    </location>
</feature>
<dbReference type="OrthoDB" id="9809910at2"/>
<reference evidence="2 3" key="1">
    <citation type="submission" date="2010-08" db="EMBL/GenBank/DDBJ databases">
        <title>The draft genome of Desulfovibrio fructosovorans JJ.</title>
        <authorList>
            <consortium name="US DOE Joint Genome Institute (JGI-PGF)"/>
            <person name="Lucas S."/>
            <person name="Copeland A."/>
            <person name="Lapidus A."/>
            <person name="Cheng J.-F."/>
            <person name="Bruce D."/>
            <person name="Goodwin L."/>
            <person name="Pitluck S."/>
            <person name="Land M.L."/>
            <person name="Hauser L."/>
            <person name="Chang Y.-J."/>
            <person name="Jeffries C."/>
            <person name="Wall J.D."/>
            <person name="Stahl D.A."/>
            <person name="Arkin A.P."/>
            <person name="Dehal P."/>
            <person name="Stolyar S.M."/>
            <person name="Hazen T.C."/>
            <person name="Woyke T.J."/>
        </authorList>
    </citation>
    <scope>NUCLEOTIDE SEQUENCE [LARGE SCALE GENOMIC DNA]</scope>
    <source>
        <strain evidence="2 3">JJ</strain>
    </source>
</reference>
<accession>E1JYL3</accession>
<feature type="transmembrane region" description="Helical" evidence="1">
    <location>
        <begin position="259"/>
        <end position="281"/>
    </location>
</feature>
<dbReference type="GO" id="GO:0010468">
    <property type="term" value="P:regulation of gene expression"/>
    <property type="evidence" value="ECO:0007669"/>
    <property type="project" value="InterPro"/>
</dbReference>
<dbReference type="eggNOG" id="COG3180">
    <property type="taxonomic scope" value="Bacteria"/>
</dbReference>
<organism evidence="2 3">
    <name type="scientific">Solidesulfovibrio fructosivorans JJ]</name>
    <dbReference type="NCBI Taxonomy" id="596151"/>
    <lineage>
        <taxon>Bacteria</taxon>
        <taxon>Pseudomonadati</taxon>
        <taxon>Thermodesulfobacteriota</taxon>
        <taxon>Desulfovibrionia</taxon>
        <taxon>Desulfovibrionales</taxon>
        <taxon>Desulfovibrionaceae</taxon>
        <taxon>Solidesulfovibrio</taxon>
    </lineage>
</organism>
<dbReference type="PANTHER" id="PTHR38457">
    <property type="entry name" value="REGULATOR ABRB-RELATED"/>
    <property type="match status" value="1"/>
</dbReference>
<dbReference type="PANTHER" id="PTHR38457:SF1">
    <property type="entry name" value="REGULATOR ABRB-RELATED"/>
    <property type="match status" value="1"/>
</dbReference>
<evidence type="ECO:0000313" key="3">
    <source>
        <dbReference type="Proteomes" id="UP000006250"/>
    </source>
</evidence>
<dbReference type="RefSeq" id="WP_005994697.1">
    <property type="nucleotide sequence ID" value="NZ_AECZ01000018.1"/>
</dbReference>
<dbReference type="InterPro" id="IPR007820">
    <property type="entry name" value="AbrB_fam"/>
</dbReference>
<dbReference type="Pfam" id="PF05145">
    <property type="entry name" value="AbrB"/>
    <property type="match status" value="1"/>
</dbReference>
<keyword evidence="1" id="KW-1133">Transmembrane helix</keyword>
<dbReference type="AlphaFoldDB" id="E1JYL3"/>
<feature type="transmembrane region" description="Helical" evidence="1">
    <location>
        <begin position="28"/>
        <end position="45"/>
    </location>
</feature>
<feature type="transmembrane region" description="Helical" evidence="1">
    <location>
        <begin position="182"/>
        <end position="200"/>
    </location>
</feature>
<keyword evidence="3" id="KW-1185">Reference proteome</keyword>
<dbReference type="PIRSF" id="PIRSF038991">
    <property type="entry name" value="Protein_AbrB"/>
    <property type="match status" value="1"/>
</dbReference>
<protein>
    <submittedName>
        <fullName evidence="2">Membrane protein AbrB duplication</fullName>
    </submittedName>
</protein>
<comment type="caution">
    <text evidence="2">The sequence shown here is derived from an EMBL/GenBank/DDBJ whole genome shotgun (WGS) entry which is preliminary data.</text>
</comment>
<feature type="transmembrane region" description="Helical" evidence="1">
    <location>
        <begin position="144"/>
        <end position="162"/>
    </location>
</feature>
<proteinExistence type="predicted"/>
<sequence precursor="true">MQAKKWLLLTVMTVAATAALWRMHLPAALLIGPMLAGIVLALCGGDIALPRAPYILAQTVVGAFISRAATPDLLPSFLSRWPLFLAVVLATIAASGLLGWLLYRRYVMPETTGIWGTSPGGATAMVVMAEANGADARLVAFMQYSRVICVALAASLVAHFWQGRGGSVWLDVVWFPAPQWPSLLPLIGLFVLGALVGFGTRVPSGAMLAPMAVGGALHLSGVAIAEVPAWLLAATYAAIGWRIGLGFTRRVALHAARSLPAILGSIVALMSFCGVLAWVIVRLAGVDALTAYLATCPGGMDTVAIIAATSPVDLSFVMTLQTVRFFLVTFLAPPMARFLASRAERHSHGGSGGNPF</sequence>
<feature type="transmembrane region" description="Helical" evidence="1">
    <location>
        <begin position="288"/>
        <end position="308"/>
    </location>
</feature>
<dbReference type="InterPro" id="IPR017516">
    <property type="entry name" value="AbrB_dup"/>
</dbReference>
<feature type="transmembrane region" description="Helical" evidence="1">
    <location>
        <begin position="81"/>
        <end position="103"/>
    </location>
</feature>
<dbReference type="GO" id="GO:0016020">
    <property type="term" value="C:membrane"/>
    <property type="evidence" value="ECO:0007669"/>
    <property type="project" value="InterPro"/>
</dbReference>
<dbReference type="STRING" id="596151.DesfrDRAFT_2712"/>
<dbReference type="Proteomes" id="UP000006250">
    <property type="component" value="Unassembled WGS sequence"/>
</dbReference>
<evidence type="ECO:0000313" key="2">
    <source>
        <dbReference type="EMBL" id="EFL50597.1"/>
    </source>
</evidence>
<name>E1JYL3_SOLFR</name>
<keyword evidence="1" id="KW-0472">Membrane</keyword>
<keyword evidence="1" id="KW-0812">Transmembrane</keyword>
<feature type="transmembrane region" description="Helical" evidence="1">
    <location>
        <begin position="212"/>
        <end position="239"/>
    </location>
</feature>